<dbReference type="Proteomes" id="UP000291072">
    <property type="component" value="Unassembled WGS sequence"/>
</dbReference>
<evidence type="ECO:0000256" key="1">
    <source>
        <dbReference type="SAM" id="Phobius"/>
    </source>
</evidence>
<dbReference type="AlphaFoldDB" id="A0A4R0XW19"/>
<evidence type="ECO:0000313" key="3">
    <source>
        <dbReference type="Proteomes" id="UP000291072"/>
    </source>
</evidence>
<evidence type="ECO:0000313" key="2">
    <source>
        <dbReference type="EMBL" id="TCG12085.1"/>
    </source>
</evidence>
<proteinExistence type="predicted"/>
<keyword evidence="1" id="KW-1133">Transmembrane helix</keyword>
<dbReference type="EMBL" id="PSZP01000001">
    <property type="protein sequence ID" value="TCG12085.1"/>
    <property type="molecule type" value="Genomic_DNA"/>
</dbReference>
<reference evidence="2 3" key="1">
    <citation type="submission" date="2018-02" db="EMBL/GenBank/DDBJ databases">
        <title>Mycoplasma marinum and Mycoplasma todarodis sp. nov., moderately halophilic and psychrotolerant mycoplasmas isolated from cephalopods.</title>
        <authorList>
            <person name="Viver T."/>
        </authorList>
    </citation>
    <scope>NUCLEOTIDE SEQUENCE [LARGE SCALE GENOMIC DNA]</scope>
    <source>
        <strain evidence="2 3">5H</strain>
    </source>
</reference>
<name>A0A4R0XW19_9MOLU</name>
<feature type="transmembrane region" description="Helical" evidence="1">
    <location>
        <begin position="20"/>
        <end position="46"/>
    </location>
</feature>
<sequence>MKIEESIKTKKRAIKLNKKIGLHIISLPTIFLLVWCVVVIVPFFTYFFLKKPEITQPWIYSIFALIGTTLIHISQILWLCFKYLFIYKRIIKELGDKPSYIEIILRNMGWPSLKFNDKELKMWMKKPLIRLWPYIPPIGFLWFLILAAFAFITGGDGTFFSSSKLSDLKKRIEQEILDYETSNKNAD</sequence>
<dbReference type="RefSeq" id="WP_131613038.1">
    <property type="nucleotide sequence ID" value="NZ_PSZP01000001.1"/>
</dbReference>
<feature type="transmembrane region" description="Helical" evidence="1">
    <location>
        <begin position="58"/>
        <end position="81"/>
    </location>
</feature>
<keyword evidence="1" id="KW-0472">Membrane</keyword>
<accession>A0A4R0XW19</accession>
<protein>
    <submittedName>
        <fullName evidence="2">Uncharacterized protein</fullName>
    </submittedName>
</protein>
<gene>
    <name evidence="2" type="ORF">C4B25_00120</name>
</gene>
<keyword evidence="3" id="KW-1185">Reference proteome</keyword>
<keyword evidence="1" id="KW-0812">Transmembrane</keyword>
<feature type="transmembrane region" description="Helical" evidence="1">
    <location>
        <begin position="131"/>
        <end position="152"/>
    </location>
</feature>
<organism evidence="2 3">
    <name type="scientific">Mycoplasma todarodis</name>
    <dbReference type="NCBI Taxonomy" id="1937191"/>
    <lineage>
        <taxon>Bacteria</taxon>
        <taxon>Bacillati</taxon>
        <taxon>Mycoplasmatota</taxon>
        <taxon>Mollicutes</taxon>
        <taxon>Mycoplasmataceae</taxon>
        <taxon>Mycoplasma</taxon>
    </lineage>
</organism>
<comment type="caution">
    <text evidence="2">The sequence shown here is derived from an EMBL/GenBank/DDBJ whole genome shotgun (WGS) entry which is preliminary data.</text>
</comment>